<reference evidence="3" key="1">
    <citation type="submission" date="2017-02" db="EMBL/GenBank/DDBJ databases">
        <authorList>
            <person name="Varghese N."/>
            <person name="Submissions S."/>
        </authorList>
    </citation>
    <scope>NUCLEOTIDE SEQUENCE [LARGE SCALE GENOMIC DNA]</scope>
    <source>
        <strain evidence="3">DSM 24091</strain>
    </source>
</reference>
<keyword evidence="3" id="KW-1185">Reference proteome</keyword>
<gene>
    <name evidence="2" type="ORF">SAMN05660841_02548</name>
</gene>
<dbReference type="AlphaFoldDB" id="A0A1T5EG59"/>
<dbReference type="InterPro" id="IPR025295">
    <property type="entry name" value="eCIS_core_dom"/>
</dbReference>
<evidence type="ECO:0000313" key="2">
    <source>
        <dbReference type="EMBL" id="SKB82758.1"/>
    </source>
</evidence>
<sequence>MKTFVEKPKNTISETGHVVERNKNARHDFVDQRDEARAIGAIQRIADESPRTEEFAGQKQMVQQSNNTGLPDKLKSGIESLSGYAMDDIKVHYNSAKPAQLQAHAYAQGTDIHIAPGQEQYLPHEAWHVVQQKQGRVRATMQLKGNVQINDDAGLESEADIMGMKALGWGRVPVEGHNLIAQSVTGQEKPVQRAGVKSELDEANSKFEDFKENTEVISELREDYSVGLYNAYKPSQDDQQHYLDKANRNKANGYVKESLARKKALRLNHWTDTAIVSAERIYLELEAAMNQAEEDGLGYESITMGMDTDIEPDVYLDKHTALEVKHVDSASVGAVDEHIRKGSSQLKKRTNNTVENTIINKWVLHVKINNPENPWPYTPVKLDKLVKGGKVTSALTEQTAIDRIAKYEKGSTSIPYQYCVESVNPNVGSIYVSV</sequence>
<evidence type="ECO:0000259" key="1">
    <source>
        <dbReference type="Pfam" id="PF13699"/>
    </source>
</evidence>
<dbReference type="STRING" id="1513896.SAMN05660841_02548"/>
<accession>A0A1T5EG59</accession>
<evidence type="ECO:0000313" key="3">
    <source>
        <dbReference type="Proteomes" id="UP000190150"/>
    </source>
</evidence>
<organism evidence="2 3">
    <name type="scientific">Sphingobacterium nematocida</name>
    <dbReference type="NCBI Taxonomy" id="1513896"/>
    <lineage>
        <taxon>Bacteria</taxon>
        <taxon>Pseudomonadati</taxon>
        <taxon>Bacteroidota</taxon>
        <taxon>Sphingobacteriia</taxon>
        <taxon>Sphingobacteriales</taxon>
        <taxon>Sphingobacteriaceae</taxon>
        <taxon>Sphingobacterium</taxon>
    </lineage>
</organism>
<dbReference type="Proteomes" id="UP000190150">
    <property type="component" value="Unassembled WGS sequence"/>
</dbReference>
<dbReference type="RefSeq" id="WP_079643458.1">
    <property type="nucleotide sequence ID" value="NZ_FUZF01000011.1"/>
</dbReference>
<feature type="domain" description="eCIS core" evidence="1">
    <location>
        <begin position="70"/>
        <end position="135"/>
    </location>
</feature>
<protein>
    <recommendedName>
        <fullName evidence="1">eCIS core domain-containing protein</fullName>
    </recommendedName>
</protein>
<name>A0A1T5EG59_9SPHI</name>
<proteinExistence type="predicted"/>
<dbReference type="EMBL" id="FUZF01000011">
    <property type="protein sequence ID" value="SKB82758.1"/>
    <property type="molecule type" value="Genomic_DNA"/>
</dbReference>
<dbReference type="Pfam" id="PF13699">
    <property type="entry name" value="eCIS_core"/>
    <property type="match status" value="1"/>
</dbReference>
<dbReference type="OrthoDB" id="292792at2"/>